<dbReference type="OrthoDB" id="1857384at2759"/>
<evidence type="ECO:0000313" key="2">
    <source>
        <dbReference type="Proteomes" id="UP000596660"/>
    </source>
</evidence>
<protein>
    <submittedName>
        <fullName evidence="1">Uncharacterized protein</fullName>
    </submittedName>
</protein>
<dbReference type="OMA" id="MNHEPSS"/>
<dbReference type="Proteomes" id="UP000596660">
    <property type="component" value="Unplaced"/>
</dbReference>
<reference evidence="1" key="1">
    <citation type="journal article" date="2017" name="Nature">
        <title>The genome of Chenopodium quinoa.</title>
        <authorList>
            <person name="Jarvis D.E."/>
            <person name="Ho Y.S."/>
            <person name="Lightfoot D.J."/>
            <person name="Schmoeckel S.M."/>
            <person name="Li B."/>
            <person name="Borm T.J.A."/>
            <person name="Ohyanagi H."/>
            <person name="Mineta K."/>
            <person name="Michell C.T."/>
            <person name="Saber N."/>
            <person name="Kharbatia N.M."/>
            <person name="Rupper R.R."/>
            <person name="Sharp A.R."/>
            <person name="Dally N."/>
            <person name="Boughton B.A."/>
            <person name="Woo Y.H."/>
            <person name="Gao G."/>
            <person name="Schijlen E.G.W.M."/>
            <person name="Guo X."/>
            <person name="Momin A.A."/>
            <person name="Negrao S."/>
            <person name="Al-Babili S."/>
            <person name="Gehring C."/>
            <person name="Roessner U."/>
            <person name="Jung C."/>
            <person name="Murphy K."/>
            <person name="Arold S.T."/>
            <person name="Gojobori T."/>
            <person name="van der Linden C.G."/>
            <person name="van Loo E.N."/>
            <person name="Jellen E.N."/>
            <person name="Maughan P.J."/>
            <person name="Tester M."/>
        </authorList>
    </citation>
    <scope>NUCLEOTIDE SEQUENCE [LARGE SCALE GENOMIC DNA]</scope>
    <source>
        <strain evidence="1">cv. PI 614886</strain>
    </source>
</reference>
<dbReference type="AlphaFoldDB" id="A0A803KP35"/>
<dbReference type="RefSeq" id="XP_021771777.1">
    <property type="nucleotide sequence ID" value="XM_021916085.1"/>
</dbReference>
<accession>A0A803KP35</accession>
<dbReference type="GeneID" id="110735908"/>
<dbReference type="PANTHER" id="PTHR48165">
    <property type="entry name" value="BNAC03G44900D PROTEIN"/>
    <property type="match status" value="1"/>
</dbReference>
<dbReference type="EnsemblPlants" id="AUR62000791-RA">
    <property type="protein sequence ID" value="AUR62000791-RA:cds"/>
    <property type="gene ID" value="AUR62000791"/>
</dbReference>
<keyword evidence="2" id="KW-1185">Reference proteome</keyword>
<dbReference type="KEGG" id="cqi:110735908"/>
<dbReference type="PANTHER" id="PTHR48165:SF1">
    <property type="entry name" value="TRANSMEMBRANE PROTEIN"/>
    <property type="match status" value="1"/>
</dbReference>
<dbReference type="Gramene" id="AUR62000791-RA">
    <property type="protein sequence ID" value="AUR62000791-RA:cds"/>
    <property type="gene ID" value="AUR62000791"/>
</dbReference>
<proteinExistence type="predicted"/>
<gene>
    <name evidence="1" type="primary">LOC110735908</name>
</gene>
<evidence type="ECO:0000313" key="1">
    <source>
        <dbReference type="EnsemblPlants" id="AUR62000791-RA:cds"/>
    </source>
</evidence>
<reference evidence="1" key="2">
    <citation type="submission" date="2021-03" db="UniProtKB">
        <authorList>
            <consortium name="EnsemblPlants"/>
        </authorList>
    </citation>
    <scope>IDENTIFICATION</scope>
</reference>
<sequence length="107" mass="12341">MSRTFMALREHVLTRKKSPKVADEAMFSNGIGTIMPIYADEVEHNRQPWNGLLVFYTIVRIPFSILSCFSKRHGNTADRTWVTGDTMRTSEIDHLMVSDSMRYAILM</sequence>
<name>A0A803KP35_CHEQI</name>
<organism evidence="1 2">
    <name type="scientific">Chenopodium quinoa</name>
    <name type="common">Quinoa</name>
    <dbReference type="NCBI Taxonomy" id="63459"/>
    <lineage>
        <taxon>Eukaryota</taxon>
        <taxon>Viridiplantae</taxon>
        <taxon>Streptophyta</taxon>
        <taxon>Embryophyta</taxon>
        <taxon>Tracheophyta</taxon>
        <taxon>Spermatophyta</taxon>
        <taxon>Magnoliopsida</taxon>
        <taxon>eudicotyledons</taxon>
        <taxon>Gunneridae</taxon>
        <taxon>Pentapetalae</taxon>
        <taxon>Caryophyllales</taxon>
        <taxon>Chenopodiaceae</taxon>
        <taxon>Chenopodioideae</taxon>
        <taxon>Atripliceae</taxon>
        <taxon>Chenopodium</taxon>
    </lineage>
</organism>